<accession>G8ZYW1</accession>
<dbReference type="InterPro" id="IPR000967">
    <property type="entry name" value="Znf_NFX1"/>
</dbReference>
<evidence type="ECO:0000256" key="7">
    <source>
        <dbReference type="ARBA" id="ARBA00023015"/>
    </source>
</evidence>
<evidence type="ECO:0000313" key="13">
    <source>
        <dbReference type="EMBL" id="CCE93586.1"/>
    </source>
</evidence>
<sequence>MVVEELNQHSLVLEFSEDDSDFSSESCSVHEVRDEHDMAYYERAVQEIALGDRYVCMICTVEMDYTCKMYACEGCYRVFDYECIREWALKSTEKTLDRVWKCPNCYKVNKRVPAKNRPTCWCGKTVNPDPNPLDPNSCGQTCDAPICPHGCSKQCHLGPHPDCVRTITTKCQCGKHTRETFCYQTISMKGKSQFQCNEVCGLPLACGIHKCERLCHSGICGPCPAVLNAKSNKLKIRCYCGLEHRDSFKCKDVRVASDLSKDGKGDSWIGAFGCSGIRKIEYACREHSFVEKCQPSPSISGKIACPFSPKLLKTCPCGRTSLKVLAEPRKSCTSPIPNCDSTCGKKLACGRHTCPFTCHDGPCMDPCIQIETVRCSCHKNLYSVPCQFKEQPRCDTKCESLMSCRRHRCTERCCCGRPFAERRRKTPLSSRELMDESSVESEHICLKDCNLTLSCGCHKCQRKCHPGKCPPCLESDSNDLVCPCGKTVVEAPVRCGTRLPPCHYPCIRVIQNAYKCGHKPMPHTCHPLNEPCPSCTAPVFKPCKCGKKDKVRTLCFQNDVSCGTTCGKPLDNCPHMCQKSCHIPGECQKKCKQICNRKRIYCDHKCRLICHGNDKCPDIPCPLSVKIKCECEVKESFITCGANSETPSKATTTILPCDEECERHKRHLQLREAFGISNFSDNPSRSKTASLENLAAVANSFEELELPFSEPALGTFAKQEAWCTQIENVLNSFMDNEEKTSLHFKPMRPAQRHFIHELAKSYNLYVESQDREPKRSVFVKKQDNGGSCKPVIQLKDSLPIYQFFKENEKEKKAQRFEAQTTTEFVNFIPKEEPQLERAKNNAFKLKNVSTGTTKEDLERIFADHLKPTLVKNPQFKIQDSTKNGLIYPEDYAEISVNVERDLEALVGHFDYLCKESFIGDGIELCHIDLKVLQESE</sequence>
<dbReference type="Pfam" id="PF01424">
    <property type="entry name" value="R3H"/>
    <property type="match status" value="1"/>
</dbReference>
<organism evidence="13 14">
    <name type="scientific">Torulaspora delbrueckii</name>
    <name type="common">Yeast</name>
    <name type="synonym">Candida colliculosa</name>
    <dbReference type="NCBI Taxonomy" id="4950"/>
    <lineage>
        <taxon>Eukaryota</taxon>
        <taxon>Fungi</taxon>
        <taxon>Dikarya</taxon>
        <taxon>Ascomycota</taxon>
        <taxon>Saccharomycotina</taxon>
        <taxon>Saccharomycetes</taxon>
        <taxon>Saccharomycetales</taxon>
        <taxon>Saccharomycetaceae</taxon>
        <taxon>Torulaspora</taxon>
    </lineage>
</organism>
<dbReference type="Proteomes" id="UP000005627">
    <property type="component" value="Chromosome 7"/>
</dbReference>
<evidence type="ECO:0000256" key="3">
    <source>
        <dbReference type="ARBA" id="ARBA00022723"/>
    </source>
</evidence>
<dbReference type="KEGG" id="tdl:TDEL_0G02190"/>
<keyword evidence="6" id="KW-0862">Zinc</keyword>
<dbReference type="eggNOG" id="KOG1952">
    <property type="taxonomic scope" value="Eukaryota"/>
</dbReference>
<dbReference type="FunFam" id="3.30.1370.50:FF:000006">
    <property type="entry name" value="NF-X1 finger transcription factor"/>
    <property type="match status" value="1"/>
</dbReference>
<dbReference type="GeneID" id="11504723"/>
<dbReference type="Gene3D" id="3.30.1370.50">
    <property type="entry name" value="R3H-like domain"/>
    <property type="match status" value="1"/>
</dbReference>
<evidence type="ECO:0000256" key="9">
    <source>
        <dbReference type="ARBA" id="ARBA00023242"/>
    </source>
</evidence>
<dbReference type="CDD" id="cd06006">
    <property type="entry name" value="R3H_unknown_2"/>
    <property type="match status" value="1"/>
</dbReference>
<evidence type="ECO:0000259" key="12">
    <source>
        <dbReference type="PROSITE" id="PS51061"/>
    </source>
</evidence>
<evidence type="ECO:0000256" key="4">
    <source>
        <dbReference type="ARBA" id="ARBA00022737"/>
    </source>
</evidence>
<dbReference type="GO" id="GO:0000977">
    <property type="term" value="F:RNA polymerase II transcription regulatory region sequence-specific DNA binding"/>
    <property type="evidence" value="ECO:0007669"/>
    <property type="project" value="TreeGrafter"/>
</dbReference>
<dbReference type="GO" id="GO:0005737">
    <property type="term" value="C:cytoplasm"/>
    <property type="evidence" value="ECO:0007669"/>
    <property type="project" value="EnsemblFungi"/>
</dbReference>
<dbReference type="InterPro" id="IPR001841">
    <property type="entry name" value="Znf_RING"/>
</dbReference>
<dbReference type="PANTHER" id="PTHR12360">
    <property type="entry name" value="NUCLEAR TRANSCRIPTION FACTOR, X-BOX BINDING 1 NFX1"/>
    <property type="match status" value="1"/>
</dbReference>
<dbReference type="GO" id="GO:0070651">
    <property type="term" value="P:nonfunctional rRNA decay"/>
    <property type="evidence" value="ECO:0007669"/>
    <property type="project" value="EnsemblFungi"/>
</dbReference>
<dbReference type="PROSITE" id="PS51061">
    <property type="entry name" value="R3H"/>
    <property type="match status" value="1"/>
</dbReference>
<dbReference type="SMART" id="SM00438">
    <property type="entry name" value="ZnF_NFX"/>
    <property type="match status" value="7"/>
</dbReference>
<evidence type="ECO:0008006" key="15">
    <source>
        <dbReference type="Google" id="ProtNLM"/>
    </source>
</evidence>
<dbReference type="GO" id="GO:0000122">
    <property type="term" value="P:negative regulation of transcription by RNA polymerase II"/>
    <property type="evidence" value="ECO:0007669"/>
    <property type="project" value="TreeGrafter"/>
</dbReference>
<evidence type="ECO:0000256" key="8">
    <source>
        <dbReference type="ARBA" id="ARBA00023163"/>
    </source>
</evidence>
<name>G8ZYW1_TORDE</name>
<evidence type="ECO:0000256" key="5">
    <source>
        <dbReference type="ARBA" id="ARBA00022771"/>
    </source>
</evidence>
<keyword evidence="8" id="KW-0804">Transcription</keyword>
<evidence type="ECO:0000256" key="1">
    <source>
        <dbReference type="ARBA" id="ARBA00004123"/>
    </source>
</evidence>
<keyword evidence="4" id="KW-0677">Repeat</keyword>
<evidence type="ECO:0000256" key="6">
    <source>
        <dbReference type="ARBA" id="ARBA00022833"/>
    </source>
</evidence>
<dbReference type="InterPro" id="IPR036867">
    <property type="entry name" value="R3H_dom_sf"/>
</dbReference>
<dbReference type="CDD" id="cd06008">
    <property type="entry name" value="NF-X1-zinc-finger"/>
    <property type="match status" value="3"/>
</dbReference>
<evidence type="ECO:0000256" key="2">
    <source>
        <dbReference type="ARBA" id="ARBA00007269"/>
    </source>
</evidence>
<dbReference type="HOGENOM" id="CLU_005714_2_2_1"/>
<dbReference type="STRING" id="1076872.G8ZYW1"/>
<dbReference type="InterPro" id="IPR034078">
    <property type="entry name" value="NFX1_fam"/>
</dbReference>
<dbReference type="RefSeq" id="XP_003682797.1">
    <property type="nucleotide sequence ID" value="XM_003682749.1"/>
</dbReference>
<dbReference type="GO" id="GO:0008270">
    <property type="term" value="F:zinc ion binding"/>
    <property type="evidence" value="ECO:0007669"/>
    <property type="project" value="UniProtKB-KW"/>
</dbReference>
<comment type="similarity">
    <text evidence="2">Belongs to the NFX1 family.</text>
</comment>
<feature type="domain" description="RING-type" evidence="11">
    <location>
        <begin position="56"/>
        <end position="105"/>
    </location>
</feature>
<dbReference type="InterPro" id="IPR001374">
    <property type="entry name" value="R3H_dom"/>
</dbReference>
<dbReference type="AlphaFoldDB" id="G8ZYW1"/>
<dbReference type="SUPFAM" id="SSF82708">
    <property type="entry name" value="R3H domain"/>
    <property type="match status" value="1"/>
</dbReference>
<dbReference type="InterPro" id="IPR034077">
    <property type="entry name" value="R3H_FAP1"/>
</dbReference>
<protein>
    <recommendedName>
        <fullName evidence="15">R3H domain-containing protein</fullName>
    </recommendedName>
</protein>
<proteinExistence type="inferred from homology"/>
<keyword evidence="9" id="KW-0539">Nucleus</keyword>
<keyword evidence="14" id="KW-1185">Reference proteome</keyword>
<keyword evidence="5 10" id="KW-0863">Zinc-finger</keyword>
<dbReference type="SMART" id="SM00393">
    <property type="entry name" value="R3H"/>
    <property type="match status" value="1"/>
</dbReference>
<dbReference type="EMBL" id="HE616748">
    <property type="protein sequence ID" value="CCE93586.1"/>
    <property type="molecule type" value="Genomic_DNA"/>
</dbReference>
<dbReference type="InParanoid" id="G8ZYW1"/>
<dbReference type="OrthoDB" id="6512771at2759"/>
<comment type="subcellular location">
    <subcellularLocation>
        <location evidence="1">Nucleus</location>
    </subcellularLocation>
</comment>
<dbReference type="FunCoup" id="G8ZYW1">
    <property type="interactions" value="1060"/>
</dbReference>
<evidence type="ECO:0000256" key="10">
    <source>
        <dbReference type="PROSITE-ProRule" id="PRU00175"/>
    </source>
</evidence>
<reference evidence="13 14" key="1">
    <citation type="journal article" date="2011" name="Proc. Natl. Acad. Sci. U.S.A.">
        <title>Evolutionary erosion of yeast sex chromosomes by mating-type switching accidents.</title>
        <authorList>
            <person name="Gordon J.L."/>
            <person name="Armisen D."/>
            <person name="Proux-Wera E."/>
            <person name="Oheigeartaigh S.S."/>
            <person name="Byrne K.P."/>
            <person name="Wolfe K.H."/>
        </authorList>
    </citation>
    <scope>NUCLEOTIDE SEQUENCE [LARGE SCALE GENOMIC DNA]</scope>
    <source>
        <strain evidence="14">ATCC 10662 / CBS 1146 / NBRC 0425 / NCYC 2629 / NRRL Y-866</strain>
    </source>
</reference>
<gene>
    <name evidence="13" type="primary">TDEL0G02190</name>
    <name evidence="13" type="ORF">TDEL_0G02190</name>
</gene>
<dbReference type="GO" id="GO:0005634">
    <property type="term" value="C:nucleus"/>
    <property type="evidence" value="ECO:0007669"/>
    <property type="project" value="UniProtKB-SubCell"/>
</dbReference>
<dbReference type="PROSITE" id="PS50089">
    <property type="entry name" value="ZF_RING_2"/>
    <property type="match status" value="1"/>
</dbReference>
<evidence type="ECO:0000313" key="14">
    <source>
        <dbReference type="Proteomes" id="UP000005627"/>
    </source>
</evidence>
<keyword evidence="3" id="KW-0479">Metal-binding</keyword>
<feature type="domain" description="R3H" evidence="12">
    <location>
        <begin position="720"/>
        <end position="783"/>
    </location>
</feature>
<dbReference type="Pfam" id="PF01422">
    <property type="entry name" value="zf-NF-X1"/>
    <property type="match status" value="4"/>
</dbReference>
<keyword evidence="7" id="KW-0805">Transcription regulation</keyword>
<evidence type="ECO:0000259" key="11">
    <source>
        <dbReference type="PROSITE" id="PS50089"/>
    </source>
</evidence>
<dbReference type="GO" id="GO:0000981">
    <property type="term" value="F:DNA-binding transcription factor activity, RNA polymerase II-specific"/>
    <property type="evidence" value="ECO:0007669"/>
    <property type="project" value="TreeGrafter"/>
</dbReference>
<dbReference type="PANTHER" id="PTHR12360:SF12">
    <property type="entry name" value="TRANSCRIPTIONAL REPRESSOR NF-X1"/>
    <property type="match status" value="1"/>
</dbReference>